<dbReference type="InterPro" id="IPR036390">
    <property type="entry name" value="WH_DNA-bd_sf"/>
</dbReference>
<organism evidence="3 4">
    <name type="scientific">Leucobacter edaphi</name>
    <dbReference type="NCBI Taxonomy" id="2796472"/>
    <lineage>
        <taxon>Bacteria</taxon>
        <taxon>Bacillati</taxon>
        <taxon>Actinomycetota</taxon>
        <taxon>Actinomycetes</taxon>
        <taxon>Micrococcales</taxon>
        <taxon>Microbacteriaceae</taxon>
        <taxon>Leucobacter</taxon>
    </lineage>
</organism>
<dbReference type="CDD" id="cd18873">
    <property type="entry name" value="NUDIX_NadM_like"/>
    <property type="match status" value="1"/>
</dbReference>
<dbReference type="Proteomes" id="UP000618733">
    <property type="component" value="Unassembled WGS sequence"/>
</dbReference>
<dbReference type="InterPro" id="IPR015797">
    <property type="entry name" value="NUDIX_hydrolase-like_dom_sf"/>
</dbReference>
<dbReference type="SUPFAM" id="SSF46785">
    <property type="entry name" value="Winged helix' DNA-binding domain"/>
    <property type="match status" value="1"/>
</dbReference>
<dbReference type="AlphaFoldDB" id="A0A934UYQ7"/>
<sequence>MYAEASASERKFLPPAVAVSVVAFALRPPVGAAVGHERDGAQGGESTLWLPLVRRTREPFRGRWALPGGPTRWDETLTDTALRASRWAVRREPSYLEQLYSFGGVERSAEAQRLVTIAYWALFSEDVLASVGGQQGVGDVPGAGGARAADGAGRRAARGEENGPRDRGEAQDDARRSSRWDDPEPLRAQDPEPELSEACWFSADALPELAFDHDRIVATALERLRSRTEYAAIAHHFLGAEFTLARLRSVHEAVRGHAVDPANFRRQTLARGVLVETGGVESGGAGRPARLYRFREEPAQGRLDTPDPSLTRSTA</sequence>
<feature type="region of interest" description="Disordered" evidence="1">
    <location>
        <begin position="295"/>
        <end position="315"/>
    </location>
</feature>
<dbReference type="InterPro" id="IPR036388">
    <property type="entry name" value="WH-like_DNA-bd_sf"/>
</dbReference>
<dbReference type="EMBL" id="JAEHOI010000011">
    <property type="protein sequence ID" value="MBK0422612.1"/>
    <property type="molecule type" value="Genomic_DNA"/>
</dbReference>
<name>A0A934UYQ7_9MICO</name>
<comment type="caution">
    <text evidence="3">The sequence shown here is derived from an EMBL/GenBank/DDBJ whole genome shotgun (WGS) entry which is preliminary data.</text>
</comment>
<dbReference type="Gene3D" id="3.90.79.10">
    <property type="entry name" value="Nucleoside Triphosphate Pyrophosphohydrolase"/>
    <property type="match status" value="2"/>
</dbReference>
<feature type="domain" description="NrtR DNA-binding winged helix" evidence="2">
    <location>
        <begin position="236"/>
        <end position="294"/>
    </location>
</feature>
<gene>
    <name evidence="3" type="ORF">JD292_11070</name>
</gene>
<dbReference type="PANTHER" id="PTHR43736:SF4">
    <property type="entry name" value="SLR1690 PROTEIN"/>
    <property type="match status" value="1"/>
</dbReference>
<reference evidence="3" key="1">
    <citation type="submission" date="2020-12" db="EMBL/GenBank/DDBJ databases">
        <title>Leucobacter sp. CAS2, isolated from Chromium sludge.</title>
        <authorList>
            <person name="Xu Z."/>
        </authorList>
    </citation>
    <scope>NUCLEOTIDE SEQUENCE</scope>
    <source>
        <strain evidence="3">CSA2</strain>
    </source>
</reference>
<keyword evidence="4" id="KW-1185">Reference proteome</keyword>
<accession>A0A934UYQ7</accession>
<dbReference type="Pfam" id="PF21906">
    <property type="entry name" value="WHD_NrtR"/>
    <property type="match status" value="1"/>
</dbReference>
<feature type="region of interest" description="Disordered" evidence="1">
    <location>
        <begin position="138"/>
        <end position="194"/>
    </location>
</feature>
<dbReference type="PANTHER" id="PTHR43736">
    <property type="entry name" value="ADP-RIBOSE PYROPHOSPHATASE"/>
    <property type="match status" value="1"/>
</dbReference>
<proteinExistence type="predicted"/>
<dbReference type="SUPFAM" id="SSF55811">
    <property type="entry name" value="Nudix"/>
    <property type="match status" value="2"/>
</dbReference>
<protein>
    <recommendedName>
        <fullName evidence="2">NrtR DNA-binding winged helix domain-containing protein</fullName>
    </recommendedName>
</protein>
<evidence type="ECO:0000256" key="1">
    <source>
        <dbReference type="SAM" id="MobiDB-lite"/>
    </source>
</evidence>
<feature type="compositionally biased region" description="Basic and acidic residues" evidence="1">
    <location>
        <begin position="157"/>
        <end position="190"/>
    </location>
</feature>
<evidence type="ECO:0000313" key="3">
    <source>
        <dbReference type="EMBL" id="MBK0422612.1"/>
    </source>
</evidence>
<evidence type="ECO:0000259" key="2">
    <source>
        <dbReference type="Pfam" id="PF21906"/>
    </source>
</evidence>
<dbReference type="RefSeq" id="WP_200132811.1">
    <property type="nucleotide sequence ID" value="NZ_JAEHOI010000011.1"/>
</dbReference>
<dbReference type="InterPro" id="IPR054105">
    <property type="entry name" value="WHD_NrtR"/>
</dbReference>
<dbReference type="Gene3D" id="1.10.10.10">
    <property type="entry name" value="Winged helix-like DNA-binding domain superfamily/Winged helix DNA-binding domain"/>
    <property type="match status" value="1"/>
</dbReference>
<evidence type="ECO:0000313" key="4">
    <source>
        <dbReference type="Proteomes" id="UP000618733"/>
    </source>
</evidence>